<proteinExistence type="predicted"/>
<dbReference type="AlphaFoldDB" id="A0A6P1XZX5"/>
<keyword evidence="1" id="KW-0812">Transmembrane</keyword>
<evidence type="ECO:0000313" key="3">
    <source>
        <dbReference type="Proteomes" id="UP000464374"/>
    </source>
</evidence>
<accession>A0A6P1XZX5</accession>
<evidence type="ECO:0000313" key="2">
    <source>
        <dbReference type="EMBL" id="QHX42242.1"/>
    </source>
</evidence>
<reference evidence="2 3" key="1">
    <citation type="submission" date="2020-01" db="EMBL/GenBank/DDBJ databases">
        <title>Complete genome sequence of a human oral phylogroup 1 Treponema sp. strain ATCC 700766, originally isolated from periodontitis dental plaque.</title>
        <authorList>
            <person name="Chan Y."/>
            <person name="Huo Y.-B."/>
            <person name="Yu X.-L."/>
            <person name="Zeng H."/>
            <person name="Leung W.-K."/>
            <person name="Watt R.M."/>
        </authorList>
    </citation>
    <scope>NUCLEOTIDE SEQUENCE [LARGE SCALE GENOMIC DNA]</scope>
    <source>
        <strain evidence="2 3">OMZ 804</strain>
    </source>
</reference>
<organism evidence="2 3">
    <name type="scientific">Treponema vincentii</name>
    <dbReference type="NCBI Taxonomy" id="69710"/>
    <lineage>
        <taxon>Bacteria</taxon>
        <taxon>Pseudomonadati</taxon>
        <taxon>Spirochaetota</taxon>
        <taxon>Spirochaetia</taxon>
        <taxon>Spirochaetales</taxon>
        <taxon>Treponemataceae</taxon>
        <taxon>Treponema</taxon>
    </lineage>
</organism>
<protein>
    <submittedName>
        <fullName evidence="2">Uncharacterized protein</fullName>
    </submittedName>
</protein>
<dbReference type="KEGG" id="trz:GWP43_00865"/>
<evidence type="ECO:0000256" key="1">
    <source>
        <dbReference type="SAM" id="Phobius"/>
    </source>
</evidence>
<dbReference type="Proteomes" id="UP000464374">
    <property type="component" value="Chromosome"/>
</dbReference>
<name>A0A6P1XZX5_9SPIR</name>
<feature type="transmembrane region" description="Helical" evidence="1">
    <location>
        <begin position="38"/>
        <end position="57"/>
    </location>
</feature>
<keyword evidence="1" id="KW-1133">Transmembrane helix</keyword>
<sequence>MHSQALRVILILHGDVYRVEVVEVERFRTSFFRILERSLSILTVAVVYGVAAVARFSE</sequence>
<gene>
    <name evidence="2" type="ORF">GWP43_00865</name>
</gene>
<keyword evidence="1" id="KW-0472">Membrane</keyword>
<dbReference type="EMBL" id="CP048020">
    <property type="protein sequence ID" value="QHX42242.1"/>
    <property type="molecule type" value="Genomic_DNA"/>
</dbReference>